<dbReference type="Pfam" id="PF00462">
    <property type="entry name" value="Glutaredoxin"/>
    <property type="match status" value="1"/>
</dbReference>
<dbReference type="FunFam" id="3.40.30.10:FF:000357">
    <property type="entry name" value="Thioredoxin-like protein"/>
    <property type="match status" value="1"/>
</dbReference>
<dbReference type="InterPro" id="IPR036249">
    <property type="entry name" value="Thioredoxin-like_sf"/>
</dbReference>
<dbReference type="AlphaFoldDB" id="A0A836HT09"/>
<dbReference type="OrthoDB" id="415696at2759"/>
<keyword evidence="8" id="KW-1185">Reference proteome</keyword>
<evidence type="ECO:0000259" key="6">
    <source>
        <dbReference type="Pfam" id="PF00462"/>
    </source>
</evidence>
<dbReference type="GO" id="GO:0005759">
    <property type="term" value="C:mitochondrial matrix"/>
    <property type="evidence" value="ECO:0007669"/>
    <property type="project" value="TreeGrafter"/>
</dbReference>
<dbReference type="PANTHER" id="PTHR10293:SF16">
    <property type="entry name" value="GLUTAREDOXIN-RELATED PROTEIN 5, MITOCHONDRIAL"/>
    <property type="match status" value="1"/>
</dbReference>
<dbReference type="InterPro" id="IPR004480">
    <property type="entry name" value="Monothiol_GRX-rel"/>
</dbReference>
<evidence type="ECO:0000256" key="4">
    <source>
        <dbReference type="ARBA" id="ARBA00023014"/>
    </source>
</evidence>
<dbReference type="Gene3D" id="3.40.30.10">
    <property type="entry name" value="Glutaredoxin"/>
    <property type="match status" value="1"/>
</dbReference>
<dbReference type="EMBL" id="JAFEUZ010000005">
    <property type="protein sequence ID" value="KAG5487038.1"/>
    <property type="molecule type" value="Genomic_DNA"/>
</dbReference>
<comment type="caution">
    <text evidence="7">The sequence shown here is derived from an EMBL/GenBank/DDBJ whole genome shotgun (WGS) entry which is preliminary data.</text>
</comment>
<name>A0A836HT09_9TRYP</name>
<reference evidence="8" key="2">
    <citation type="journal article" date="2021" name="Sci. Data">
        <title>Chromosome-scale genome sequencing, assembly and annotation of six genomes from subfamily Leishmaniinae.</title>
        <authorList>
            <person name="Almutairi H."/>
            <person name="Urbaniak M.D."/>
            <person name="Bates M.D."/>
            <person name="Jariyapan N."/>
            <person name="Kwakye-Nuako G."/>
            <person name="Thomaz Soccol V."/>
            <person name="Al-Salem W.S."/>
            <person name="Dillon R.J."/>
            <person name="Bates P.A."/>
            <person name="Gatherer D."/>
        </authorList>
    </citation>
    <scope>NUCLEOTIDE SEQUENCE [LARGE SCALE GENOMIC DNA]</scope>
</reference>
<dbReference type="GeneID" id="92517579"/>
<dbReference type="PANTHER" id="PTHR10293">
    <property type="entry name" value="GLUTAREDOXIN FAMILY MEMBER"/>
    <property type="match status" value="1"/>
</dbReference>
<dbReference type="KEGG" id="lmat:92517579"/>
<evidence type="ECO:0000256" key="1">
    <source>
        <dbReference type="ARBA" id="ARBA00022714"/>
    </source>
</evidence>
<dbReference type="InterPro" id="IPR033658">
    <property type="entry name" value="GRX_PICOT-like"/>
</dbReference>
<dbReference type="GO" id="GO:0046872">
    <property type="term" value="F:metal ion binding"/>
    <property type="evidence" value="ECO:0007669"/>
    <property type="project" value="UniProtKB-KW"/>
</dbReference>
<gene>
    <name evidence="7" type="ORF">LSCM1_07707</name>
</gene>
<keyword evidence="1" id="KW-0001">2Fe-2S</keyword>
<evidence type="ECO:0000256" key="2">
    <source>
        <dbReference type="ARBA" id="ARBA00022723"/>
    </source>
</evidence>
<dbReference type="Proteomes" id="UP000673552">
    <property type="component" value="Unassembled WGS sequence"/>
</dbReference>
<keyword evidence="2" id="KW-0479">Metal-binding</keyword>
<dbReference type="RefSeq" id="XP_067181272.1">
    <property type="nucleotide sequence ID" value="XM_067325067.1"/>
</dbReference>
<proteinExistence type="predicted"/>
<keyword evidence="5" id="KW-0676">Redox-active center</keyword>
<organism evidence="7 8">
    <name type="scientific">Leishmania martiniquensis</name>
    <dbReference type="NCBI Taxonomy" id="1580590"/>
    <lineage>
        <taxon>Eukaryota</taxon>
        <taxon>Discoba</taxon>
        <taxon>Euglenozoa</taxon>
        <taxon>Kinetoplastea</taxon>
        <taxon>Metakinetoplastina</taxon>
        <taxon>Trypanosomatida</taxon>
        <taxon>Trypanosomatidae</taxon>
        <taxon>Leishmaniinae</taxon>
        <taxon>Leishmania</taxon>
    </lineage>
</organism>
<accession>A0A836HT09</accession>
<reference evidence="8" key="1">
    <citation type="journal article" date="2021" name="Microbiol. Resour. Announc.">
        <title>LGAAP: Leishmaniinae Genome Assembly and Annotation Pipeline.</title>
        <authorList>
            <person name="Almutairi H."/>
            <person name="Urbaniak M.D."/>
            <person name="Bates M.D."/>
            <person name="Jariyapan N."/>
            <person name="Kwakye-Nuako G."/>
            <person name="Thomaz-Soccol V."/>
            <person name="Al-Salem W.S."/>
            <person name="Dillon R.J."/>
            <person name="Bates P.A."/>
            <person name="Gatherer D."/>
        </authorList>
    </citation>
    <scope>NUCLEOTIDE SEQUENCE [LARGE SCALE GENOMIC DNA]</scope>
</reference>
<evidence type="ECO:0000256" key="5">
    <source>
        <dbReference type="ARBA" id="ARBA00023284"/>
    </source>
</evidence>
<protein>
    <recommendedName>
        <fullName evidence="6">Glutaredoxin domain-containing protein</fullName>
    </recommendedName>
</protein>
<feature type="domain" description="Glutaredoxin" evidence="6">
    <location>
        <begin position="92"/>
        <end position="155"/>
    </location>
</feature>
<evidence type="ECO:0000313" key="7">
    <source>
        <dbReference type="EMBL" id="KAG5487038.1"/>
    </source>
</evidence>
<dbReference type="GO" id="GO:0051537">
    <property type="term" value="F:2 iron, 2 sulfur cluster binding"/>
    <property type="evidence" value="ECO:0007669"/>
    <property type="project" value="UniProtKB-KW"/>
</dbReference>
<dbReference type="InterPro" id="IPR002109">
    <property type="entry name" value="Glutaredoxin"/>
</dbReference>
<keyword evidence="4" id="KW-0411">Iron-sulfur</keyword>
<keyword evidence="3" id="KW-0408">Iron</keyword>
<evidence type="ECO:0000256" key="3">
    <source>
        <dbReference type="ARBA" id="ARBA00023004"/>
    </source>
</evidence>
<dbReference type="PROSITE" id="PS51354">
    <property type="entry name" value="GLUTAREDOXIN_2"/>
    <property type="match status" value="1"/>
</dbReference>
<dbReference type="CDD" id="cd03028">
    <property type="entry name" value="GRX_PICOT_like"/>
    <property type="match status" value="1"/>
</dbReference>
<sequence>MRSVRRALPLSVGGRLACRARRSPATAQAALVIKYSLSGPMALCSSSSLSMAAAAHQISAAPFHSSLVHRAPSDVTDDLAKDLHDIIHRDRVVVFLTGTPEHPRCRFTAQLVDLLNQLGLRYSFFDIMADDEVCEGLKAYSDWPTYPQVYVDGELLGGYDICKKMMLDGTLTGMLREKDLM</sequence>
<dbReference type="SUPFAM" id="SSF52833">
    <property type="entry name" value="Thioredoxin-like"/>
    <property type="match status" value="1"/>
</dbReference>
<evidence type="ECO:0000313" key="8">
    <source>
        <dbReference type="Proteomes" id="UP000673552"/>
    </source>
</evidence>